<name>A0A7R5KEI2_9PASS</name>
<organism evidence="2 3">
    <name type="scientific">Pipra filicauda</name>
    <name type="common">Wire-tailed manakin</name>
    <dbReference type="NCBI Taxonomy" id="649802"/>
    <lineage>
        <taxon>Eukaryota</taxon>
        <taxon>Metazoa</taxon>
        <taxon>Chordata</taxon>
        <taxon>Craniata</taxon>
        <taxon>Vertebrata</taxon>
        <taxon>Euteleostomi</taxon>
        <taxon>Archelosauria</taxon>
        <taxon>Archosauria</taxon>
        <taxon>Dinosauria</taxon>
        <taxon>Saurischia</taxon>
        <taxon>Theropoda</taxon>
        <taxon>Coelurosauria</taxon>
        <taxon>Aves</taxon>
        <taxon>Neognathae</taxon>
        <taxon>Neoaves</taxon>
        <taxon>Telluraves</taxon>
        <taxon>Australaves</taxon>
        <taxon>Passeriformes</taxon>
        <taxon>Pipridae</taxon>
        <taxon>Pipra</taxon>
    </lineage>
</organism>
<evidence type="ECO:0000313" key="2">
    <source>
        <dbReference type="Proteomes" id="UP000504627"/>
    </source>
</evidence>
<feature type="compositionally biased region" description="Low complexity" evidence="1">
    <location>
        <begin position="282"/>
        <end position="291"/>
    </location>
</feature>
<proteinExistence type="predicted"/>
<protein>
    <submittedName>
        <fullName evidence="3">BRD4-interacting chromatin-remodeling complex-associated protein-like</fullName>
    </submittedName>
</protein>
<dbReference type="RefSeq" id="XP_039240046.1">
    <property type="nucleotide sequence ID" value="XM_039384112.1"/>
</dbReference>
<evidence type="ECO:0000313" key="3">
    <source>
        <dbReference type="RefSeq" id="XP_039240046.1"/>
    </source>
</evidence>
<reference evidence="3" key="1">
    <citation type="submission" date="2025-08" db="UniProtKB">
        <authorList>
            <consortium name="RefSeq"/>
        </authorList>
    </citation>
    <scope>IDENTIFICATION</scope>
    <source>
        <tissue evidence="3">Muscle</tissue>
    </source>
</reference>
<feature type="region of interest" description="Disordered" evidence="1">
    <location>
        <begin position="161"/>
        <end position="202"/>
    </location>
</feature>
<sequence length="324" mass="34155">MARCRPWSILFSLIPPGPIDADDEDSWGLSDVFCDPQVVNRFLPGSRKSDSGAILDSTKAAASSFFEGAGLWESSGSLLSAELSQPRASTGLAVPQDASLAWQWDSGAAVVGPPCDLLQQCLWAAGITEQLLEAEAKQELGRFQPQVALSSTLQLCPAGTHVQGLQPHAGHPRQKGNIQPFPQHPGPFPGLQGPGGTLGVGPSPAWGQQVMAQPAQQVVFLQQVPQGIVSQGKQPFPGPPSCVLGSPQGQPVSVLLPLVPLAHVPTALPHSAARSSHHHQHPGAAAPWPSSALAPKAGEAELWHSKSCQSQEPKQETELFYLLF</sequence>
<accession>A0A7R5KEI2</accession>
<dbReference type="InParanoid" id="A0A7R5KEI2"/>
<dbReference type="GeneID" id="113982517"/>
<keyword evidence="2" id="KW-1185">Reference proteome</keyword>
<gene>
    <name evidence="3" type="primary">LOC113982517</name>
</gene>
<dbReference type="AlphaFoldDB" id="A0A7R5KEI2"/>
<evidence type="ECO:0000256" key="1">
    <source>
        <dbReference type="SAM" id="MobiDB-lite"/>
    </source>
</evidence>
<dbReference type="Proteomes" id="UP000504627">
    <property type="component" value="Unplaced"/>
</dbReference>
<feature type="region of interest" description="Disordered" evidence="1">
    <location>
        <begin position="270"/>
        <end position="291"/>
    </location>
</feature>